<protein>
    <submittedName>
        <fullName evidence="2">Uncharacterized protein</fullName>
    </submittedName>
</protein>
<gene>
    <name evidence="2" type="ORF">D9615_003464</name>
</gene>
<dbReference type="EMBL" id="JAACJP010000005">
    <property type="protein sequence ID" value="KAF5384318.1"/>
    <property type="molecule type" value="Genomic_DNA"/>
</dbReference>
<feature type="region of interest" description="Disordered" evidence="1">
    <location>
        <begin position="1"/>
        <end position="59"/>
    </location>
</feature>
<evidence type="ECO:0000313" key="3">
    <source>
        <dbReference type="Proteomes" id="UP000565441"/>
    </source>
</evidence>
<name>A0A8H5HJ64_9AGAR</name>
<reference evidence="2 3" key="1">
    <citation type="journal article" date="2020" name="ISME J.">
        <title>Uncovering the hidden diversity of litter-decomposition mechanisms in mushroom-forming fungi.</title>
        <authorList>
            <person name="Floudas D."/>
            <person name="Bentzer J."/>
            <person name="Ahren D."/>
            <person name="Johansson T."/>
            <person name="Persson P."/>
            <person name="Tunlid A."/>
        </authorList>
    </citation>
    <scope>NUCLEOTIDE SEQUENCE [LARGE SCALE GENOMIC DNA]</scope>
    <source>
        <strain evidence="2 3">CBS 661.87</strain>
    </source>
</reference>
<accession>A0A8H5HJ64</accession>
<comment type="caution">
    <text evidence="2">The sequence shown here is derived from an EMBL/GenBank/DDBJ whole genome shotgun (WGS) entry which is preliminary data.</text>
</comment>
<dbReference type="Proteomes" id="UP000565441">
    <property type="component" value="Unassembled WGS sequence"/>
</dbReference>
<dbReference type="AlphaFoldDB" id="A0A8H5HJ64"/>
<proteinExistence type="predicted"/>
<dbReference type="OrthoDB" id="3267821at2759"/>
<organism evidence="2 3">
    <name type="scientific">Tricholomella constricta</name>
    <dbReference type="NCBI Taxonomy" id="117010"/>
    <lineage>
        <taxon>Eukaryota</taxon>
        <taxon>Fungi</taxon>
        <taxon>Dikarya</taxon>
        <taxon>Basidiomycota</taxon>
        <taxon>Agaricomycotina</taxon>
        <taxon>Agaricomycetes</taxon>
        <taxon>Agaricomycetidae</taxon>
        <taxon>Agaricales</taxon>
        <taxon>Tricholomatineae</taxon>
        <taxon>Lyophyllaceae</taxon>
        <taxon>Tricholomella</taxon>
    </lineage>
</organism>
<evidence type="ECO:0000313" key="2">
    <source>
        <dbReference type="EMBL" id="KAF5384318.1"/>
    </source>
</evidence>
<keyword evidence="3" id="KW-1185">Reference proteome</keyword>
<feature type="compositionally biased region" description="Basic and acidic residues" evidence="1">
    <location>
        <begin position="29"/>
        <end position="41"/>
    </location>
</feature>
<sequence length="354" mass="39270">MASPTTASSLDDFLQTPPLPPRSLSPSNEGHHDQPAGHDSNDSFNSLDGDNEDSDELGLSVSTFSTPSVVTHRKRASEDWSQYADSVARRIRLKQSNAEELKDFAKMTGPQQSILLAAMVMRSQEIIQLVQPAEAVYQIPTSLDAKIEKYVFVIFLEPSLGAYVTEDYPIKQLTDFLQRFPGWGLTNDIMEDPSKLKVIVAKARDCFVTLRNLVKTKIEESIGTKGENGTYSNSTDVGTLCHQIVALRSRIAPKVKPSVKMCGRVAFLRSTFINMMSLAGKVDRTYWPKVDKELEKIRVNKGNDTQKISDVFSRMLTADRLLHGRGDIESLVAQAVTAENNLDSQEQSEATSLN</sequence>
<evidence type="ECO:0000256" key="1">
    <source>
        <dbReference type="SAM" id="MobiDB-lite"/>
    </source>
</evidence>